<dbReference type="PANTHER" id="PTHR23199:SF12">
    <property type="entry name" value="NEUROTROPHIN 1-RELATED"/>
    <property type="match status" value="1"/>
</dbReference>
<dbReference type="InterPro" id="IPR029034">
    <property type="entry name" value="Cystine-knot_cytokine"/>
</dbReference>
<name>A0A9N9WL89_9NEOP</name>
<dbReference type="InterPro" id="IPR052444">
    <property type="entry name" value="Spz/Toll_ligand-like"/>
</dbReference>
<reference evidence="6" key="2">
    <citation type="submission" date="2022-10" db="EMBL/GenBank/DDBJ databases">
        <authorList>
            <consortium name="ENA_rothamsted_submissions"/>
            <consortium name="culmorum"/>
            <person name="King R."/>
        </authorList>
    </citation>
    <scope>NUCLEOTIDE SEQUENCE</scope>
</reference>
<dbReference type="PANTHER" id="PTHR23199">
    <property type="entry name" value="NEUROTROPHIN 1-RELATED"/>
    <property type="match status" value="1"/>
</dbReference>
<dbReference type="GO" id="GO:0021556">
    <property type="term" value="P:central nervous system formation"/>
    <property type="evidence" value="ECO:0007669"/>
    <property type="project" value="TreeGrafter"/>
</dbReference>
<dbReference type="GO" id="GO:0045087">
    <property type="term" value="P:innate immune response"/>
    <property type="evidence" value="ECO:0007669"/>
    <property type="project" value="TreeGrafter"/>
</dbReference>
<evidence type="ECO:0000256" key="2">
    <source>
        <dbReference type="ARBA" id="ARBA00023157"/>
    </source>
</evidence>
<feature type="chain" id="PRO_5040157519" description="Spaetzle domain-containing protein" evidence="4">
    <location>
        <begin position="24"/>
        <end position="208"/>
    </location>
</feature>
<keyword evidence="7" id="KW-1185">Reference proteome</keyword>
<keyword evidence="3" id="KW-0325">Glycoprotein</keyword>
<evidence type="ECO:0000313" key="6">
    <source>
        <dbReference type="EMBL" id="CAG9795401.1"/>
    </source>
</evidence>
<organism evidence="6 7">
    <name type="scientific">Diatraea saccharalis</name>
    <name type="common">sugarcane borer</name>
    <dbReference type="NCBI Taxonomy" id="40085"/>
    <lineage>
        <taxon>Eukaryota</taxon>
        <taxon>Metazoa</taxon>
        <taxon>Ecdysozoa</taxon>
        <taxon>Arthropoda</taxon>
        <taxon>Hexapoda</taxon>
        <taxon>Insecta</taxon>
        <taxon>Pterygota</taxon>
        <taxon>Neoptera</taxon>
        <taxon>Endopterygota</taxon>
        <taxon>Lepidoptera</taxon>
        <taxon>Glossata</taxon>
        <taxon>Ditrysia</taxon>
        <taxon>Pyraloidea</taxon>
        <taxon>Crambidae</taxon>
        <taxon>Crambinae</taxon>
        <taxon>Diatraea</taxon>
    </lineage>
</organism>
<keyword evidence="1 4" id="KW-0732">Signal</keyword>
<evidence type="ECO:0000256" key="4">
    <source>
        <dbReference type="SAM" id="SignalP"/>
    </source>
</evidence>
<dbReference type="InterPro" id="IPR032104">
    <property type="entry name" value="Spaetzle"/>
</dbReference>
<dbReference type="SUPFAM" id="SSF57501">
    <property type="entry name" value="Cystine-knot cytokines"/>
    <property type="match status" value="1"/>
</dbReference>
<reference evidence="6" key="1">
    <citation type="submission" date="2021-12" db="EMBL/GenBank/DDBJ databases">
        <authorList>
            <person name="King R."/>
        </authorList>
    </citation>
    <scope>NUCLEOTIDE SEQUENCE</scope>
</reference>
<protein>
    <recommendedName>
        <fullName evidence="5">Spaetzle domain-containing protein</fullName>
    </recommendedName>
</protein>
<dbReference type="AlphaFoldDB" id="A0A9N9WL89"/>
<dbReference type="Gene3D" id="2.10.90.10">
    <property type="entry name" value="Cystine-knot cytokines"/>
    <property type="match status" value="1"/>
</dbReference>
<feature type="signal peptide" evidence="4">
    <location>
        <begin position="1"/>
        <end position="23"/>
    </location>
</feature>
<accession>A0A9N9WL89</accession>
<gene>
    <name evidence="6" type="ORF">DIATSA_LOCUS12670</name>
</gene>
<dbReference type="Pfam" id="PF16077">
    <property type="entry name" value="Spaetzle"/>
    <property type="match status" value="1"/>
</dbReference>
<keyword evidence="2" id="KW-1015">Disulfide bond</keyword>
<dbReference type="GO" id="GO:0005121">
    <property type="term" value="F:Toll binding"/>
    <property type="evidence" value="ECO:0007669"/>
    <property type="project" value="TreeGrafter"/>
</dbReference>
<dbReference type="GO" id="GO:0008083">
    <property type="term" value="F:growth factor activity"/>
    <property type="evidence" value="ECO:0007669"/>
    <property type="project" value="TreeGrafter"/>
</dbReference>
<evidence type="ECO:0000259" key="5">
    <source>
        <dbReference type="Pfam" id="PF16077"/>
    </source>
</evidence>
<evidence type="ECO:0000256" key="1">
    <source>
        <dbReference type="ARBA" id="ARBA00022729"/>
    </source>
</evidence>
<dbReference type="GO" id="GO:0005615">
    <property type="term" value="C:extracellular space"/>
    <property type="evidence" value="ECO:0007669"/>
    <property type="project" value="UniProtKB-ARBA"/>
</dbReference>
<sequence>MPIKMFTGLVLIIATQSVYYTNGAQIKSKHNDPIIFPGPIQEVPLTRYGADENDIPEKCRNKNYCTIKPVDYPQERFNSMIKSKSLQQVSLVQSDLDDRQGDPEEIDNCETLVEFEPLYRVRTKLGDWYTVVQAPEKNYVQKVRTETCKGNDQPCFTIFPQKDSYTTFCKQKFSTWEFVVEAKGGTGKFETVKIDLPTCCSCHYKITF</sequence>
<dbReference type="OrthoDB" id="7035242at2759"/>
<evidence type="ECO:0000256" key="3">
    <source>
        <dbReference type="ARBA" id="ARBA00023180"/>
    </source>
</evidence>
<evidence type="ECO:0000313" key="7">
    <source>
        <dbReference type="Proteomes" id="UP001153714"/>
    </source>
</evidence>
<dbReference type="EMBL" id="OU893338">
    <property type="protein sequence ID" value="CAG9795401.1"/>
    <property type="molecule type" value="Genomic_DNA"/>
</dbReference>
<dbReference type="Proteomes" id="UP001153714">
    <property type="component" value="Chromosome 7"/>
</dbReference>
<proteinExistence type="predicted"/>
<feature type="domain" description="Spaetzle" evidence="5">
    <location>
        <begin position="109"/>
        <end position="204"/>
    </location>
</feature>